<dbReference type="InterPro" id="IPR000805">
    <property type="entry name" value="Glyco_hydro_26"/>
</dbReference>
<feature type="active site" description="Proton donor" evidence="5">
    <location>
        <position position="242"/>
    </location>
</feature>
<dbReference type="InterPro" id="IPR017853">
    <property type="entry name" value="GH"/>
</dbReference>
<accession>A0ABR4E7C6</accession>
<evidence type="ECO:0000259" key="8">
    <source>
        <dbReference type="PROSITE" id="PS51764"/>
    </source>
</evidence>
<dbReference type="PRINTS" id="PR00739">
    <property type="entry name" value="GLHYDRLASE26"/>
</dbReference>
<dbReference type="PROSITE" id="PS00562">
    <property type="entry name" value="CBM1_1"/>
    <property type="match status" value="1"/>
</dbReference>
<feature type="region of interest" description="Disordered" evidence="6">
    <location>
        <begin position="395"/>
        <end position="442"/>
    </location>
</feature>
<dbReference type="InterPro" id="IPR022790">
    <property type="entry name" value="GH26_dom"/>
</dbReference>
<comment type="caution">
    <text evidence="9">The sequence shown here is derived from an EMBL/GenBank/DDBJ whole genome shotgun (WGS) entry which is preliminary data.</text>
</comment>
<feature type="domain" description="GH26" evidence="8">
    <location>
        <begin position="91"/>
        <end position="385"/>
    </location>
</feature>
<keyword evidence="3 5" id="KW-0378">Hydrolase</keyword>
<dbReference type="Pfam" id="PF02156">
    <property type="entry name" value="Glyco_hydro_26"/>
    <property type="match status" value="1"/>
</dbReference>
<dbReference type="InterPro" id="IPR000254">
    <property type="entry name" value="CBD"/>
</dbReference>
<dbReference type="SUPFAM" id="SSF51445">
    <property type="entry name" value="(Trans)glycosidases"/>
    <property type="match status" value="1"/>
</dbReference>
<dbReference type="Pfam" id="PF00734">
    <property type="entry name" value="CBM_1"/>
    <property type="match status" value="1"/>
</dbReference>
<evidence type="ECO:0000256" key="5">
    <source>
        <dbReference type="PROSITE-ProRule" id="PRU01100"/>
    </source>
</evidence>
<dbReference type="PROSITE" id="PS51764">
    <property type="entry name" value="GH26"/>
    <property type="match status" value="1"/>
</dbReference>
<keyword evidence="2" id="KW-0732">Signal</keyword>
<feature type="active site" description="Nucleophile" evidence="5">
    <location>
        <position position="333"/>
    </location>
</feature>
<comment type="similarity">
    <text evidence="1 5">Belongs to the glycosyl hydrolase 26 family.</text>
</comment>
<sequence length="487" mass="53043">MVLEVARLLCRLRPLGSLCLLDKSFSMLGPTQFRFRTTGAGEKLNSSRKERVKTYRAKLSRYLIDAITLSPAAARGPHQITTTPVNANADANAKALLKYLGSIYGKNILSGQQDQASLDWVTTNVGKTPAILGVDLMDYTESRISRGASSTDVDKAIAFAAKGGIINFVWHWGAPVGLYDTAEQPWYSGFYTAATDFNLTTALKDTTNANYTLLIKDIDSIAVQLQKLEAAGVPVLFRPLHEAEGKWFWWGAQGPEPAKKLWNIVYDRITNYHKINNLLWVWNSVAADWYPGSATVDVVSADTYTQGDHGPISATYNALLDLVNDTKIIAAAEIGSVMDPEQLKLYQADWVYFVVWSGDFISGGTWNTLDFLKSVYSSDYVLTLDEIQGWKNGGGAVTSTSRTTATTSTRSTTAQTSSTVRTSTTTLPTTSTTLGTTTSTKVTSATPSATGVAQQWAQCGGNGYTGPTTCASPFVCTKQNDYYWQCI</sequence>
<evidence type="ECO:0008006" key="11">
    <source>
        <dbReference type="Google" id="ProtNLM"/>
    </source>
</evidence>
<evidence type="ECO:0000256" key="3">
    <source>
        <dbReference type="ARBA" id="ARBA00022801"/>
    </source>
</evidence>
<dbReference type="SUPFAM" id="SSF57180">
    <property type="entry name" value="Cellulose-binding domain"/>
    <property type="match status" value="1"/>
</dbReference>
<evidence type="ECO:0000313" key="10">
    <source>
        <dbReference type="Proteomes" id="UP001600888"/>
    </source>
</evidence>
<gene>
    <name evidence="9" type="ORF">FJTKL_14574</name>
</gene>
<organism evidence="9 10">
    <name type="scientific">Diaporthe vaccinii</name>
    <dbReference type="NCBI Taxonomy" id="105482"/>
    <lineage>
        <taxon>Eukaryota</taxon>
        <taxon>Fungi</taxon>
        <taxon>Dikarya</taxon>
        <taxon>Ascomycota</taxon>
        <taxon>Pezizomycotina</taxon>
        <taxon>Sordariomycetes</taxon>
        <taxon>Sordariomycetidae</taxon>
        <taxon>Diaporthales</taxon>
        <taxon>Diaporthaceae</taxon>
        <taxon>Diaporthe</taxon>
        <taxon>Diaporthe eres species complex</taxon>
    </lineage>
</organism>
<dbReference type="SMART" id="SM00236">
    <property type="entry name" value="fCBD"/>
    <property type="match status" value="1"/>
</dbReference>
<protein>
    <recommendedName>
        <fullName evidence="11">Mannan endo-1,4-beta-mannosidase</fullName>
    </recommendedName>
</protein>
<dbReference type="EMBL" id="JBAWTH010000088">
    <property type="protein sequence ID" value="KAL2278308.1"/>
    <property type="molecule type" value="Genomic_DNA"/>
</dbReference>
<evidence type="ECO:0000256" key="4">
    <source>
        <dbReference type="ARBA" id="ARBA00023295"/>
    </source>
</evidence>
<evidence type="ECO:0000256" key="2">
    <source>
        <dbReference type="ARBA" id="ARBA00022729"/>
    </source>
</evidence>
<evidence type="ECO:0000259" key="7">
    <source>
        <dbReference type="PROSITE" id="PS51164"/>
    </source>
</evidence>
<feature type="compositionally biased region" description="Low complexity" evidence="6">
    <location>
        <begin position="397"/>
        <end position="442"/>
    </location>
</feature>
<evidence type="ECO:0000313" key="9">
    <source>
        <dbReference type="EMBL" id="KAL2278308.1"/>
    </source>
</evidence>
<feature type="domain" description="CBM1" evidence="7">
    <location>
        <begin position="451"/>
        <end position="487"/>
    </location>
</feature>
<dbReference type="PANTHER" id="PTHR40079:SF4">
    <property type="entry name" value="GH26 DOMAIN-CONTAINING PROTEIN-RELATED"/>
    <property type="match status" value="1"/>
</dbReference>
<dbReference type="Gene3D" id="3.20.20.80">
    <property type="entry name" value="Glycosidases"/>
    <property type="match status" value="1"/>
</dbReference>
<name>A0ABR4E7C6_9PEZI</name>
<evidence type="ECO:0000256" key="1">
    <source>
        <dbReference type="ARBA" id="ARBA00007754"/>
    </source>
</evidence>
<dbReference type="PANTHER" id="PTHR40079">
    <property type="entry name" value="MANNAN ENDO-1,4-BETA-MANNOSIDASE E-RELATED"/>
    <property type="match status" value="1"/>
</dbReference>
<dbReference type="Proteomes" id="UP001600888">
    <property type="component" value="Unassembled WGS sequence"/>
</dbReference>
<evidence type="ECO:0000256" key="6">
    <source>
        <dbReference type="SAM" id="MobiDB-lite"/>
    </source>
</evidence>
<keyword evidence="10" id="KW-1185">Reference proteome</keyword>
<dbReference type="InterPro" id="IPR035971">
    <property type="entry name" value="CBD_sf"/>
</dbReference>
<dbReference type="PROSITE" id="PS51164">
    <property type="entry name" value="CBM1_2"/>
    <property type="match status" value="1"/>
</dbReference>
<reference evidence="9 10" key="1">
    <citation type="submission" date="2024-03" db="EMBL/GenBank/DDBJ databases">
        <title>A high-quality draft genome sequence of Diaporthe vaccinii, a causative agent of upright dieback and viscid rot disease in cranberry plants.</title>
        <authorList>
            <person name="Sarrasin M."/>
            <person name="Lang B.F."/>
            <person name="Burger G."/>
        </authorList>
    </citation>
    <scope>NUCLEOTIDE SEQUENCE [LARGE SCALE GENOMIC DNA]</scope>
    <source>
        <strain evidence="9 10">IS7</strain>
    </source>
</reference>
<proteinExistence type="inferred from homology"/>
<keyword evidence="4 5" id="KW-0326">Glycosidase</keyword>